<dbReference type="AlphaFoldDB" id="D6SK70"/>
<dbReference type="InterPro" id="IPR003156">
    <property type="entry name" value="DHHA1_dom"/>
</dbReference>
<dbReference type="SUPFAM" id="SSF64182">
    <property type="entry name" value="DHH phosphoesterases"/>
    <property type="match status" value="1"/>
</dbReference>
<dbReference type="GO" id="GO:0003676">
    <property type="term" value="F:nucleic acid binding"/>
    <property type="evidence" value="ECO:0007669"/>
    <property type="project" value="InterPro"/>
</dbReference>
<keyword evidence="4" id="KW-1185">Reference proteome</keyword>
<dbReference type="Gene3D" id="3.10.310.30">
    <property type="match status" value="1"/>
</dbReference>
<accession>D6SK70</accession>
<comment type="caution">
    <text evidence="3">The sequence shown here is derived from an EMBL/GenBank/DDBJ whole genome shotgun (WGS) entry which is preliminary data.</text>
</comment>
<organism evidence="3 4">
    <name type="scientific">Desulfonatronospira thiodismutans ASO3-1</name>
    <dbReference type="NCBI Taxonomy" id="555779"/>
    <lineage>
        <taxon>Bacteria</taxon>
        <taxon>Pseudomonadati</taxon>
        <taxon>Thermodesulfobacteriota</taxon>
        <taxon>Desulfovibrionia</taxon>
        <taxon>Desulfovibrionales</taxon>
        <taxon>Desulfonatronovibrionaceae</taxon>
        <taxon>Desulfonatronospira</taxon>
    </lineage>
</organism>
<sequence length="320" mass="34505">MIPVPSELTRALKTGDNFLVTSHVKPDGDSIGSMSAAGHILKSLGKKFVLYNESGLPGKYTWLDLPAKIHNRPPDNNFDWIVVLDSASPERPGEYIADRINQVPTINIDHHPDNPDFGSINWVDPGFSSVGEMMSLVARQLNLELKGPLAHGIYLAIVSDTGFFSFGNTTPGVLEVTAQMVRQGLDPGQINPLITNQWSVGRIRLHGLALQRSEFVDNGRIGIICITKDMLKNTGTGPEDCEGLVNMLLKVSGVKIACTLREDDEGGVKMSLRSAGQDDVSRIASHLGGGGHRNASGGIINAPLQEAREMVIAGARRSIQ</sequence>
<dbReference type="Pfam" id="PF02272">
    <property type="entry name" value="DHHA1"/>
    <property type="match status" value="1"/>
</dbReference>
<dbReference type="eggNOG" id="COG0618">
    <property type="taxonomic scope" value="Bacteria"/>
</dbReference>
<dbReference type="OrthoDB" id="9803668at2"/>
<evidence type="ECO:0000259" key="1">
    <source>
        <dbReference type="Pfam" id="PF01368"/>
    </source>
</evidence>
<dbReference type="RefSeq" id="WP_008869392.1">
    <property type="nucleotide sequence ID" value="NZ_ACJN02000001.1"/>
</dbReference>
<evidence type="ECO:0000259" key="2">
    <source>
        <dbReference type="Pfam" id="PF02272"/>
    </source>
</evidence>
<dbReference type="Pfam" id="PF01368">
    <property type="entry name" value="DHH"/>
    <property type="match status" value="1"/>
</dbReference>
<feature type="domain" description="DDH" evidence="1">
    <location>
        <begin position="18"/>
        <end position="157"/>
    </location>
</feature>
<reference evidence="3" key="1">
    <citation type="submission" date="2010-05" db="EMBL/GenBank/DDBJ databases">
        <title>The draft genome of Desulfonatronospira thiodismutans ASO3-1.</title>
        <authorList>
            <consortium name="US DOE Joint Genome Institute (JGI-PGF)"/>
            <person name="Lucas S."/>
            <person name="Copeland A."/>
            <person name="Lapidus A."/>
            <person name="Cheng J.-F."/>
            <person name="Bruce D."/>
            <person name="Goodwin L."/>
            <person name="Pitluck S."/>
            <person name="Chertkov O."/>
            <person name="Brettin T."/>
            <person name="Detter J.C."/>
            <person name="Han C."/>
            <person name="Land M.L."/>
            <person name="Hauser L."/>
            <person name="Kyrpides N."/>
            <person name="Mikhailova N."/>
            <person name="Muyzer G."/>
            <person name="Woyke T."/>
        </authorList>
    </citation>
    <scope>NUCLEOTIDE SEQUENCE [LARGE SCALE GENOMIC DNA]</scope>
    <source>
        <strain evidence="3">ASO3-1</strain>
    </source>
</reference>
<protein>
    <submittedName>
        <fullName evidence="3">Phosphoesterase RecJ domain protein</fullName>
    </submittedName>
</protein>
<evidence type="ECO:0000313" key="3">
    <source>
        <dbReference type="EMBL" id="EFI36273.1"/>
    </source>
</evidence>
<feature type="domain" description="DHHA1" evidence="2">
    <location>
        <begin position="234"/>
        <end position="308"/>
    </location>
</feature>
<dbReference type="Gene3D" id="3.90.1640.10">
    <property type="entry name" value="inorganic pyrophosphatase (n-terminal core)"/>
    <property type="match status" value="1"/>
</dbReference>
<dbReference type="InterPro" id="IPR001667">
    <property type="entry name" value="DDH_dom"/>
</dbReference>
<evidence type="ECO:0000313" key="4">
    <source>
        <dbReference type="Proteomes" id="UP000005496"/>
    </source>
</evidence>
<dbReference type="InterPro" id="IPR051319">
    <property type="entry name" value="Oligoribo/pAp-PDE_c-di-AMP_PDE"/>
</dbReference>
<proteinExistence type="predicted"/>
<dbReference type="PANTHER" id="PTHR47618">
    <property type="entry name" value="BIFUNCTIONAL OLIGORIBONUCLEASE AND PAP PHOSPHATASE NRNA"/>
    <property type="match status" value="1"/>
</dbReference>
<dbReference type="Proteomes" id="UP000005496">
    <property type="component" value="Unassembled WGS sequence"/>
</dbReference>
<dbReference type="PANTHER" id="PTHR47618:SF1">
    <property type="entry name" value="BIFUNCTIONAL OLIGORIBONUCLEASE AND PAP PHOSPHATASE NRNA"/>
    <property type="match status" value="1"/>
</dbReference>
<gene>
    <name evidence="3" type="ORF">Dthio_PD3736</name>
</gene>
<dbReference type="EMBL" id="ACJN02000001">
    <property type="protein sequence ID" value="EFI36273.1"/>
    <property type="molecule type" value="Genomic_DNA"/>
</dbReference>
<dbReference type="InterPro" id="IPR038763">
    <property type="entry name" value="DHH_sf"/>
</dbReference>
<name>D6SK70_9BACT</name>